<dbReference type="EMBL" id="CP096829">
    <property type="protein sequence ID" value="UPZ13494.1"/>
    <property type="molecule type" value="Genomic_DNA"/>
</dbReference>
<proteinExistence type="predicted"/>
<evidence type="ECO:0000313" key="3">
    <source>
        <dbReference type="Proteomes" id="UP000829998"/>
    </source>
</evidence>
<reference evidence="2 3" key="1">
    <citation type="submission" date="2022-04" db="EMBL/GenBank/DDBJ databases">
        <authorList>
            <person name="Ra J.-S."/>
            <person name="Kim S.-B."/>
        </authorList>
    </citation>
    <scope>NUCLEOTIDE SEQUENCE [LARGE SCALE GENOMIC DNA]</scope>
    <source>
        <strain evidence="2 3">MMS21-Er5</strain>
    </source>
</reference>
<gene>
    <name evidence="2" type="ORF">M0M44_12125</name>
</gene>
<feature type="signal peptide" evidence="1">
    <location>
        <begin position="1"/>
        <end position="19"/>
    </location>
</feature>
<keyword evidence="3" id="KW-1185">Reference proteome</keyword>
<name>A0ABY4LK77_9FLAO</name>
<organism evidence="2 3">
    <name type="scientific">Flavobacterium humidisoli</name>
    <dbReference type="NCBI Taxonomy" id="2937442"/>
    <lineage>
        <taxon>Bacteria</taxon>
        <taxon>Pseudomonadati</taxon>
        <taxon>Bacteroidota</taxon>
        <taxon>Flavobacteriia</taxon>
        <taxon>Flavobacteriales</taxon>
        <taxon>Flavobacteriaceae</taxon>
        <taxon>Flavobacterium</taxon>
    </lineage>
</organism>
<evidence type="ECO:0000313" key="2">
    <source>
        <dbReference type="EMBL" id="UPZ13494.1"/>
    </source>
</evidence>
<protein>
    <recommendedName>
        <fullName evidence="4">PQQ-like domain-containing protein</fullName>
    </recommendedName>
</protein>
<dbReference type="RefSeq" id="WP_248725872.1">
    <property type="nucleotide sequence ID" value="NZ_CP096829.1"/>
</dbReference>
<keyword evidence="1" id="KW-0732">Signal</keyword>
<dbReference type="Proteomes" id="UP000829998">
    <property type="component" value="Chromosome"/>
</dbReference>
<feature type="chain" id="PRO_5046093241" description="PQQ-like domain-containing protein" evidence="1">
    <location>
        <begin position="20"/>
        <end position="475"/>
    </location>
</feature>
<evidence type="ECO:0000256" key="1">
    <source>
        <dbReference type="SAM" id="SignalP"/>
    </source>
</evidence>
<sequence>MKTKIASFFFLLVSLTAVSQRQKEIGTKFDYDERETDLKVVLVDNYNHYMSSAINVDASMQSVNKIIIRKFDQKNQLVETFTEEFPYKDVFTLHTYLGSFELQNEKLVVFVDCYSNKTKKKEIFQITFDKKTNLFDKKVIAEYTFESITKSGTTYAMVSQNKNYIGIVYSKYANKKIAEENQCTLIDGRTGDLLWQKDVPFPLLSFTESVVLSDSGKFIFARTTKETGSQNVLAIADGNTVESKDFGKEDVKIKKPLVFSIGSNEYLIAFNNYAHGINRGEYDKVLFYDLNAGTVLKNNRVESLEKIKDLSRVNFNNLSIQNDEIYLFVDSDFKSGTKPDPTFPNSTFKVAEYSNGYPSLLIFDTKGTLTRTEDFDVLPFKEPSKSMSVMNIKGNYFLNSYIKYPHSSSFFDGIYRLNNGAIDQSLKITSLEDIKEGGIVLTKFSNYLPDAKRLIIAKSYGSNKMAFVNVLDIQL</sequence>
<evidence type="ECO:0008006" key="4">
    <source>
        <dbReference type="Google" id="ProtNLM"/>
    </source>
</evidence>
<accession>A0ABY4LK77</accession>